<gene>
    <name evidence="6" type="ORF">GAY01_03805</name>
</gene>
<evidence type="ECO:0000259" key="5">
    <source>
        <dbReference type="PROSITE" id="PS01124"/>
    </source>
</evidence>
<dbReference type="SUPFAM" id="SSF63829">
    <property type="entry name" value="Calcium-dependent phosphotriesterase"/>
    <property type="match status" value="2"/>
</dbReference>
<keyword evidence="2" id="KW-0238">DNA-binding</keyword>
<dbReference type="PANTHER" id="PTHR43280">
    <property type="entry name" value="ARAC-FAMILY TRANSCRIPTIONAL REGULATOR"/>
    <property type="match status" value="1"/>
</dbReference>
<feature type="domain" description="HTH araC/xylS-type" evidence="5">
    <location>
        <begin position="802"/>
        <end position="910"/>
    </location>
</feature>
<proteinExistence type="predicted"/>
<sequence>MNTIGKYILIVGMLLFCLLGRAYDYVITTPSENGVLFDNYVHCIYEDSDGYIWVGTGSTVERFDGITGQVYKFEEGMPNYAPHLVNTILEKERHEYWVGNVHGLFQLDHHNHIAKRIFRDQINNSVYSLKKDQKNHIYIGTSNGLYIYKDGKLHYITVDNKNIMSEHNRILSIEVTDSNNVWLLTAKGVAVYDIKSGAIKLYQNTLSDCGYFRCFVKAGNHLYIGTEKKGIVTFDLSHYRFLPYWNEVKVPVTALSHEEGLLGIATSGQGISLLSLHNKKQIYAAGCNTNQNRGLLSDNISSILVSKGNVWCGTEYYLGFNYLRSVEKPFRLYKWGNFTSRNLIVRSCYYWNEYMFIGTREGFYFVSEKTGRVQHFGSGKVGCEKLRSNLIFSFYSYQGNILIGTCSGGLAAFNLESNKFVENLLTKTLVSNDIFMFLEDGDGNLWIAASDGLYCYEKKTHEVKEYNVVNSGMPGNIVYSICIDSSKRFWVGTDKGTALLDCKTGKCSQEQLPANFLSNEIIRYINEGKDGSLHFFLLENNRLYVVDKELKKSRLFTEIAPFNMAQDEEEGYWMGCDDGILKSDRNLSHFSLFSVDGLVDVMMGASPGASIGRYKQKQLLVPCMKGLVVVDPESSYYVTPLQVTEMFVNGERYADNYQIKSDTTFVLKEYENNLTFNFTSLEYEKPDLIRYQYKLVGKDSVWNWLRGENEVSFFNLPAGDYVFMVRKALNEDSVCMVTFSIQKSGIWIWLVFLGMICIGMIAGFIYSRQKKVKALDIDSVKEEPVGIQVSNNNVKLNEEEARKVMEALKEYMEKSRPYLNVDLKQSEVAAAIGCSAYILSTVFTHYLKVGYYDFINGYRVEEFKQAIKEGKHQKYTLVTLAEKCGFKSKTSFFRTFKKFTGFTPNEYIQHQDEN</sequence>
<evidence type="ECO:0000313" key="6">
    <source>
        <dbReference type="EMBL" id="KAB3572966.1"/>
    </source>
</evidence>
<reference evidence="6 7" key="1">
    <citation type="journal article" date="2019" name="Nat. Med.">
        <title>A library of human gut bacterial isolates paired with longitudinal multiomics data enables mechanistic microbiome research.</title>
        <authorList>
            <person name="Poyet M."/>
            <person name="Groussin M."/>
            <person name="Gibbons S.M."/>
            <person name="Avila-Pacheco J."/>
            <person name="Jiang X."/>
            <person name="Kearney S.M."/>
            <person name="Perrotta A.R."/>
            <person name="Berdy B."/>
            <person name="Zhao S."/>
            <person name="Lieberman T.D."/>
            <person name="Swanson P.K."/>
            <person name="Smith M."/>
            <person name="Roesemann S."/>
            <person name="Alexander J.E."/>
            <person name="Rich S.A."/>
            <person name="Livny J."/>
            <person name="Vlamakis H."/>
            <person name="Clish C."/>
            <person name="Bullock K."/>
            <person name="Deik A."/>
            <person name="Scott J."/>
            <person name="Pierce K.A."/>
            <person name="Xavier R.J."/>
            <person name="Alm E.J."/>
        </authorList>
    </citation>
    <scope>NUCLEOTIDE SEQUENCE [LARGE SCALE GENOMIC DNA]</scope>
    <source>
        <strain evidence="6 7">BIOML-A73</strain>
    </source>
</reference>
<accession>A0A6I0GCU0</accession>
<dbReference type="SMART" id="SM00342">
    <property type="entry name" value="HTH_ARAC"/>
    <property type="match status" value="1"/>
</dbReference>
<dbReference type="PROSITE" id="PS01124">
    <property type="entry name" value="HTH_ARAC_FAMILY_2"/>
    <property type="match status" value="1"/>
</dbReference>
<dbReference type="Gene3D" id="2.60.40.10">
    <property type="entry name" value="Immunoglobulins"/>
    <property type="match status" value="1"/>
</dbReference>
<comment type="caution">
    <text evidence="6">The sequence shown here is derived from an EMBL/GenBank/DDBJ whole genome shotgun (WGS) entry which is preliminary data.</text>
</comment>
<dbReference type="GO" id="GO:0043565">
    <property type="term" value="F:sequence-specific DNA binding"/>
    <property type="evidence" value="ECO:0007669"/>
    <property type="project" value="InterPro"/>
</dbReference>
<dbReference type="Pfam" id="PF07494">
    <property type="entry name" value="Reg_prop"/>
    <property type="match status" value="3"/>
</dbReference>
<dbReference type="Gene3D" id="2.130.10.10">
    <property type="entry name" value="YVTN repeat-like/Quinoprotein amine dehydrogenase"/>
    <property type="match status" value="3"/>
</dbReference>
<evidence type="ECO:0000256" key="3">
    <source>
        <dbReference type="ARBA" id="ARBA00023163"/>
    </source>
</evidence>
<dbReference type="SUPFAM" id="SSF46689">
    <property type="entry name" value="Homeodomain-like"/>
    <property type="match status" value="1"/>
</dbReference>
<dbReference type="Pfam" id="PF12833">
    <property type="entry name" value="HTH_18"/>
    <property type="match status" value="1"/>
</dbReference>
<dbReference type="Gene3D" id="1.10.10.60">
    <property type="entry name" value="Homeodomain-like"/>
    <property type="match status" value="1"/>
</dbReference>
<keyword evidence="3" id="KW-0804">Transcription</keyword>
<dbReference type="AlphaFoldDB" id="A0A6I0GCU0"/>
<dbReference type="InterPro" id="IPR015943">
    <property type="entry name" value="WD40/YVTN_repeat-like_dom_sf"/>
</dbReference>
<dbReference type="InterPro" id="IPR009057">
    <property type="entry name" value="Homeodomain-like_sf"/>
</dbReference>
<dbReference type="InterPro" id="IPR018060">
    <property type="entry name" value="HTH_AraC"/>
</dbReference>
<keyword evidence="4" id="KW-1133">Transmembrane helix</keyword>
<dbReference type="Proteomes" id="UP000433382">
    <property type="component" value="Unassembled WGS sequence"/>
</dbReference>
<dbReference type="RefSeq" id="WP_008670283.1">
    <property type="nucleotide sequence ID" value="NZ_CAXUDV010000012.1"/>
</dbReference>
<evidence type="ECO:0000313" key="7">
    <source>
        <dbReference type="Proteomes" id="UP000433382"/>
    </source>
</evidence>
<dbReference type="EMBL" id="WCZM01000004">
    <property type="protein sequence ID" value="KAB3572966.1"/>
    <property type="molecule type" value="Genomic_DNA"/>
</dbReference>
<evidence type="ECO:0000256" key="1">
    <source>
        <dbReference type="ARBA" id="ARBA00023015"/>
    </source>
</evidence>
<protein>
    <submittedName>
        <fullName evidence="6">Helix-turn-helix domain-containing protein</fullName>
    </submittedName>
</protein>
<keyword evidence="1" id="KW-0805">Transcription regulation</keyword>
<dbReference type="InterPro" id="IPR011110">
    <property type="entry name" value="Reg_prop"/>
</dbReference>
<dbReference type="PANTHER" id="PTHR43280:SF29">
    <property type="entry name" value="ARAC-FAMILY TRANSCRIPTIONAL REGULATOR"/>
    <property type="match status" value="1"/>
</dbReference>
<dbReference type="InterPro" id="IPR011123">
    <property type="entry name" value="Y_Y_Y"/>
</dbReference>
<keyword evidence="4" id="KW-0472">Membrane</keyword>
<evidence type="ECO:0000256" key="4">
    <source>
        <dbReference type="SAM" id="Phobius"/>
    </source>
</evidence>
<name>A0A6I0GCU0_PHOVU</name>
<dbReference type="InterPro" id="IPR013783">
    <property type="entry name" value="Ig-like_fold"/>
</dbReference>
<evidence type="ECO:0000256" key="2">
    <source>
        <dbReference type="ARBA" id="ARBA00023125"/>
    </source>
</evidence>
<dbReference type="Pfam" id="PF07495">
    <property type="entry name" value="Y_Y_Y"/>
    <property type="match status" value="1"/>
</dbReference>
<organism evidence="6 7">
    <name type="scientific">Phocaeicola vulgatus</name>
    <name type="common">Bacteroides vulgatus</name>
    <dbReference type="NCBI Taxonomy" id="821"/>
    <lineage>
        <taxon>Bacteria</taxon>
        <taxon>Pseudomonadati</taxon>
        <taxon>Bacteroidota</taxon>
        <taxon>Bacteroidia</taxon>
        <taxon>Bacteroidales</taxon>
        <taxon>Bacteroidaceae</taxon>
        <taxon>Phocaeicola</taxon>
    </lineage>
</organism>
<keyword evidence="4" id="KW-0812">Transmembrane</keyword>
<dbReference type="GO" id="GO:0003700">
    <property type="term" value="F:DNA-binding transcription factor activity"/>
    <property type="evidence" value="ECO:0007669"/>
    <property type="project" value="InterPro"/>
</dbReference>
<feature type="transmembrane region" description="Helical" evidence="4">
    <location>
        <begin position="746"/>
        <end position="766"/>
    </location>
</feature>